<organism evidence="1 2">
    <name type="scientific">Gigaspora margarita</name>
    <dbReference type="NCBI Taxonomy" id="4874"/>
    <lineage>
        <taxon>Eukaryota</taxon>
        <taxon>Fungi</taxon>
        <taxon>Fungi incertae sedis</taxon>
        <taxon>Mucoromycota</taxon>
        <taxon>Glomeromycotina</taxon>
        <taxon>Glomeromycetes</taxon>
        <taxon>Diversisporales</taxon>
        <taxon>Gigasporaceae</taxon>
        <taxon>Gigaspora</taxon>
    </lineage>
</organism>
<keyword evidence="2" id="KW-1185">Reference proteome</keyword>
<dbReference type="EMBL" id="CAJVQB010024144">
    <property type="protein sequence ID" value="CAG8803453.1"/>
    <property type="molecule type" value="Genomic_DNA"/>
</dbReference>
<reference evidence="1 2" key="1">
    <citation type="submission" date="2021-06" db="EMBL/GenBank/DDBJ databases">
        <authorList>
            <person name="Kallberg Y."/>
            <person name="Tangrot J."/>
            <person name="Rosling A."/>
        </authorList>
    </citation>
    <scope>NUCLEOTIDE SEQUENCE [LARGE SCALE GENOMIC DNA]</scope>
    <source>
        <strain evidence="1 2">120-4 pot B 10/14</strain>
    </source>
</reference>
<evidence type="ECO:0000313" key="2">
    <source>
        <dbReference type="Proteomes" id="UP000789901"/>
    </source>
</evidence>
<proteinExistence type="predicted"/>
<protein>
    <submittedName>
        <fullName evidence="1">17095_t:CDS:1</fullName>
    </submittedName>
</protein>
<sequence length="41" mass="5007">MKRDKRLLFLTLNEKTSLDKEVIKEVKNNKKKQRKSQSFKK</sequence>
<dbReference type="Proteomes" id="UP000789901">
    <property type="component" value="Unassembled WGS sequence"/>
</dbReference>
<accession>A0ABN7VWW8</accession>
<evidence type="ECO:0000313" key="1">
    <source>
        <dbReference type="EMBL" id="CAG8803453.1"/>
    </source>
</evidence>
<comment type="caution">
    <text evidence="1">The sequence shown here is derived from an EMBL/GenBank/DDBJ whole genome shotgun (WGS) entry which is preliminary data.</text>
</comment>
<gene>
    <name evidence="1" type="ORF">GMARGA_LOCUS23650</name>
</gene>
<name>A0ABN7VWW8_GIGMA</name>
<feature type="non-terminal residue" evidence="1">
    <location>
        <position position="41"/>
    </location>
</feature>